<dbReference type="InterPro" id="IPR001258">
    <property type="entry name" value="NHL_repeat"/>
</dbReference>
<dbReference type="Gene3D" id="2.120.10.30">
    <property type="entry name" value="TolB, C-terminal domain"/>
    <property type="match status" value="1"/>
</dbReference>
<evidence type="ECO:0008006" key="5">
    <source>
        <dbReference type="Google" id="ProtNLM"/>
    </source>
</evidence>
<keyword evidence="1" id="KW-0677">Repeat</keyword>
<proteinExistence type="predicted"/>
<gene>
    <name evidence="3" type="ORF">J2W55_005272</name>
</gene>
<keyword evidence="2" id="KW-0732">Signal</keyword>
<evidence type="ECO:0000313" key="4">
    <source>
        <dbReference type="Proteomes" id="UP001247620"/>
    </source>
</evidence>
<accession>A0ABU1TJ11</accession>
<sequence>MKKHNCLLLLALSILFAFSACKKSDDDLRLQASNAKSNLALKADSSHLPFTVVTIAGDPIQTGFQDGAGNQARFYYPFGIDVTDDGTIYVADFDNHKLRKITPPNIVSTINIPPSSDGQSFLFPEYVRRSSDGTLNILTQSGTRRVWILKPDGSLVTPLPPSPYGSTWAFYSGLQKDPFGDFLWFSQIYYRASSTVTVPTSLKKFYIDANGRIGTNAFYPPRDSLSLPERTGDYSITNFYCSYNGVKYIVINNNHIYKLTPAGVFTQIYRDLKFTHIFSLTGSKDSRVLYVADNGAIKSIVNGKLQFLVGPQKYDVTAVDGVGSSANVYALYMVLSKDEGTLYFSDHSTIRKLLLR</sequence>
<dbReference type="Pfam" id="PF01436">
    <property type="entry name" value="NHL"/>
    <property type="match status" value="1"/>
</dbReference>
<reference evidence="3 4" key="1">
    <citation type="submission" date="2023-07" db="EMBL/GenBank/DDBJ databases">
        <title>Sorghum-associated microbial communities from plants grown in Nebraska, USA.</title>
        <authorList>
            <person name="Schachtman D."/>
        </authorList>
    </citation>
    <scope>NUCLEOTIDE SEQUENCE [LARGE SCALE GENOMIC DNA]</scope>
    <source>
        <strain evidence="3 4">3262</strain>
    </source>
</reference>
<keyword evidence="4" id="KW-1185">Reference proteome</keyword>
<dbReference type="SUPFAM" id="SSF101898">
    <property type="entry name" value="NHL repeat"/>
    <property type="match status" value="1"/>
</dbReference>
<evidence type="ECO:0000256" key="2">
    <source>
        <dbReference type="SAM" id="SignalP"/>
    </source>
</evidence>
<organism evidence="3 4">
    <name type="scientific">Mucilaginibacter pocheonensis</name>
    <dbReference type="NCBI Taxonomy" id="398050"/>
    <lineage>
        <taxon>Bacteria</taxon>
        <taxon>Pseudomonadati</taxon>
        <taxon>Bacteroidota</taxon>
        <taxon>Sphingobacteriia</taxon>
        <taxon>Sphingobacteriales</taxon>
        <taxon>Sphingobacteriaceae</taxon>
        <taxon>Mucilaginibacter</taxon>
    </lineage>
</organism>
<name>A0ABU1TJ11_9SPHI</name>
<evidence type="ECO:0000256" key="1">
    <source>
        <dbReference type="ARBA" id="ARBA00022737"/>
    </source>
</evidence>
<dbReference type="InterPro" id="IPR011042">
    <property type="entry name" value="6-blade_b-propeller_TolB-like"/>
</dbReference>
<dbReference type="RefSeq" id="WP_310103404.1">
    <property type="nucleotide sequence ID" value="NZ_JAVDUU010000006.1"/>
</dbReference>
<dbReference type="EMBL" id="JAVDUU010000006">
    <property type="protein sequence ID" value="MDR6945400.1"/>
    <property type="molecule type" value="Genomic_DNA"/>
</dbReference>
<feature type="chain" id="PRO_5045763522" description="NHL repeat-containing protein" evidence="2">
    <location>
        <begin position="23"/>
        <end position="356"/>
    </location>
</feature>
<comment type="caution">
    <text evidence="3">The sequence shown here is derived from an EMBL/GenBank/DDBJ whole genome shotgun (WGS) entry which is preliminary data.</text>
</comment>
<feature type="signal peptide" evidence="2">
    <location>
        <begin position="1"/>
        <end position="22"/>
    </location>
</feature>
<dbReference type="PROSITE" id="PS51257">
    <property type="entry name" value="PROKAR_LIPOPROTEIN"/>
    <property type="match status" value="1"/>
</dbReference>
<evidence type="ECO:0000313" key="3">
    <source>
        <dbReference type="EMBL" id="MDR6945400.1"/>
    </source>
</evidence>
<dbReference type="Proteomes" id="UP001247620">
    <property type="component" value="Unassembled WGS sequence"/>
</dbReference>
<protein>
    <recommendedName>
        <fullName evidence="5">NHL repeat-containing protein</fullName>
    </recommendedName>
</protein>